<dbReference type="InterPro" id="IPR021109">
    <property type="entry name" value="Peptidase_aspartic_dom_sf"/>
</dbReference>
<protein>
    <recommendedName>
        <fullName evidence="4">Peptidase A2 domain-containing protein</fullName>
    </recommendedName>
</protein>
<sequence precursor="true">MSPRIVAPSIFLSGACAAAIAADGKPDRAAEPASNPRYQVSAAGSSLVLLDVTSGSTWILGQARDGGKAWLPIPRGDGKEVREVPDSLPAAPFAPPPDLRRFLESQGYKRIPLRRMASGYLTTGAKLNGKELTLVIDTGAPNTHLDRERTRELGLKWMERGDGKAAGSDQGTAVAVVQAIEVGQARSGPIRIGIHSMAETNRAVQPYGDGPVDGVLGADVLDPAWAVIDYRKCELYLRDR</sequence>
<dbReference type="Gene3D" id="2.40.70.10">
    <property type="entry name" value="Acid Proteases"/>
    <property type="match status" value="1"/>
</dbReference>
<keyword evidence="1" id="KW-0732">Signal</keyword>
<dbReference type="PROSITE" id="PS51257">
    <property type="entry name" value="PROKAR_LIPOPROTEIN"/>
    <property type="match status" value="1"/>
</dbReference>
<name>A0A5B9WAZ7_9BACT</name>
<dbReference type="AlphaFoldDB" id="A0A5B9WAZ7"/>
<organism evidence="2 3">
    <name type="scientific">Aquisphaera giovannonii</name>
    <dbReference type="NCBI Taxonomy" id="406548"/>
    <lineage>
        <taxon>Bacteria</taxon>
        <taxon>Pseudomonadati</taxon>
        <taxon>Planctomycetota</taxon>
        <taxon>Planctomycetia</taxon>
        <taxon>Isosphaerales</taxon>
        <taxon>Isosphaeraceae</taxon>
        <taxon>Aquisphaera</taxon>
    </lineage>
</organism>
<proteinExistence type="predicted"/>
<dbReference type="RefSeq" id="WP_148597277.1">
    <property type="nucleotide sequence ID" value="NZ_CP042997.1"/>
</dbReference>
<feature type="chain" id="PRO_5023038203" description="Peptidase A2 domain-containing protein" evidence="1">
    <location>
        <begin position="22"/>
        <end position="240"/>
    </location>
</feature>
<dbReference type="SUPFAM" id="SSF50630">
    <property type="entry name" value="Acid proteases"/>
    <property type="match status" value="1"/>
</dbReference>
<evidence type="ECO:0000313" key="3">
    <source>
        <dbReference type="Proteomes" id="UP000324233"/>
    </source>
</evidence>
<gene>
    <name evidence="2" type="ORF">OJF2_63470</name>
</gene>
<dbReference type="Pfam" id="PF13650">
    <property type="entry name" value="Asp_protease_2"/>
    <property type="match status" value="1"/>
</dbReference>
<keyword evidence="3" id="KW-1185">Reference proteome</keyword>
<evidence type="ECO:0000313" key="2">
    <source>
        <dbReference type="EMBL" id="QEH37756.1"/>
    </source>
</evidence>
<evidence type="ECO:0000256" key="1">
    <source>
        <dbReference type="SAM" id="SignalP"/>
    </source>
</evidence>
<dbReference type="Proteomes" id="UP000324233">
    <property type="component" value="Chromosome"/>
</dbReference>
<dbReference type="EMBL" id="CP042997">
    <property type="protein sequence ID" value="QEH37756.1"/>
    <property type="molecule type" value="Genomic_DNA"/>
</dbReference>
<dbReference type="CDD" id="cd05483">
    <property type="entry name" value="retropepsin_like_bacteria"/>
    <property type="match status" value="1"/>
</dbReference>
<evidence type="ECO:0008006" key="4">
    <source>
        <dbReference type="Google" id="ProtNLM"/>
    </source>
</evidence>
<feature type="signal peptide" evidence="1">
    <location>
        <begin position="1"/>
        <end position="21"/>
    </location>
</feature>
<dbReference type="KEGG" id="agv:OJF2_63470"/>
<accession>A0A5B9WAZ7</accession>
<reference evidence="2 3" key="1">
    <citation type="submission" date="2019-08" db="EMBL/GenBank/DDBJ databases">
        <title>Deep-cultivation of Planctomycetes and their phenomic and genomic characterization uncovers novel biology.</title>
        <authorList>
            <person name="Wiegand S."/>
            <person name="Jogler M."/>
            <person name="Boedeker C."/>
            <person name="Pinto D."/>
            <person name="Vollmers J."/>
            <person name="Rivas-Marin E."/>
            <person name="Kohn T."/>
            <person name="Peeters S.H."/>
            <person name="Heuer A."/>
            <person name="Rast P."/>
            <person name="Oberbeckmann S."/>
            <person name="Bunk B."/>
            <person name="Jeske O."/>
            <person name="Meyerdierks A."/>
            <person name="Storesund J.E."/>
            <person name="Kallscheuer N."/>
            <person name="Luecker S."/>
            <person name="Lage O.M."/>
            <person name="Pohl T."/>
            <person name="Merkel B.J."/>
            <person name="Hornburger P."/>
            <person name="Mueller R.-W."/>
            <person name="Bruemmer F."/>
            <person name="Labrenz M."/>
            <person name="Spormann A.M."/>
            <person name="Op den Camp H."/>
            <person name="Overmann J."/>
            <person name="Amann R."/>
            <person name="Jetten M.S.M."/>
            <person name="Mascher T."/>
            <person name="Medema M.H."/>
            <person name="Devos D.P."/>
            <person name="Kaster A.-K."/>
            <person name="Ovreas L."/>
            <person name="Rohde M."/>
            <person name="Galperin M.Y."/>
            <person name="Jogler C."/>
        </authorList>
    </citation>
    <scope>NUCLEOTIDE SEQUENCE [LARGE SCALE GENOMIC DNA]</scope>
    <source>
        <strain evidence="2 3">OJF2</strain>
    </source>
</reference>
<dbReference type="InterPro" id="IPR034122">
    <property type="entry name" value="Retropepsin-like_bacterial"/>
</dbReference>
<dbReference type="OrthoDB" id="5975497at2"/>